<organism evidence="1 2">
    <name type="scientific">Friedmanniomyces endolithicus</name>
    <dbReference type="NCBI Taxonomy" id="329885"/>
    <lineage>
        <taxon>Eukaryota</taxon>
        <taxon>Fungi</taxon>
        <taxon>Dikarya</taxon>
        <taxon>Ascomycota</taxon>
        <taxon>Pezizomycotina</taxon>
        <taxon>Dothideomycetes</taxon>
        <taxon>Dothideomycetidae</taxon>
        <taxon>Mycosphaerellales</taxon>
        <taxon>Teratosphaeriaceae</taxon>
        <taxon>Friedmanniomyces</taxon>
    </lineage>
</organism>
<dbReference type="Proteomes" id="UP001168146">
    <property type="component" value="Unassembled WGS sequence"/>
</dbReference>
<accession>A0AAN6F6G3</accession>
<feature type="non-terminal residue" evidence="1">
    <location>
        <position position="1"/>
    </location>
</feature>
<name>A0AAN6F6G3_9PEZI</name>
<dbReference type="AlphaFoldDB" id="A0AAN6F6G3"/>
<evidence type="ECO:0000313" key="2">
    <source>
        <dbReference type="Proteomes" id="UP001168146"/>
    </source>
</evidence>
<feature type="non-terminal residue" evidence="1">
    <location>
        <position position="89"/>
    </location>
</feature>
<proteinExistence type="predicted"/>
<dbReference type="EMBL" id="JASUXU010000425">
    <property type="protein sequence ID" value="KAK0301520.1"/>
    <property type="molecule type" value="Genomic_DNA"/>
</dbReference>
<reference evidence="1" key="1">
    <citation type="submission" date="2021-12" db="EMBL/GenBank/DDBJ databases">
        <title>Black yeast isolated from Biological Soil Crust.</title>
        <authorList>
            <person name="Kurbessoian T."/>
        </authorList>
    </citation>
    <scope>NUCLEOTIDE SEQUENCE</scope>
    <source>
        <strain evidence="1">CCFEE 5208</strain>
    </source>
</reference>
<evidence type="ECO:0000313" key="1">
    <source>
        <dbReference type="EMBL" id="KAK0301520.1"/>
    </source>
</evidence>
<sequence>LYFKSRSSSLPRHLLQHYRNHDVGAGRTMEPIRQRVLRRKELDNRLRLLRLGGLHSAQSLSRPRCSCGQSHTCRPSGRTRQFRSCILVL</sequence>
<comment type="caution">
    <text evidence="1">The sequence shown here is derived from an EMBL/GenBank/DDBJ whole genome shotgun (WGS) entry which is preliminary data.</text>
</comment>
<protein>
    <submittedName>
        <fullName evidence="1">Uncharacterized protein</fullName>
    </submittedName>
</protein>
<gene>
    <name evidence="1" type="ORF">LTR82_018279</name>
</gene>